<gene>
    <name evidence="1" type="ORF">J2I46_01740</name>
</gene>
<protein>
    <submittedName>
        <fullName evidence="1">Uncharacterized protein</fullName>
    </submittedName>
</protein>
<name>A0ABS3JBC5_9BACT</name>
<keyword evidence="2" id="KW-1185">Reference proteome</keyword>
<dbReference type="Proteomes" id="UP000664628">
    <property type="component" value="Unassembled WGS sequence"/>
</dbReference>
<organism evidence="1 2">
    <name type="scientific">Fibrella forsythiae</name>
    <dbReference type="NCBI Taxonomy" id="2817061"/>
    <lineage>
        <taxon>Bacteria</taxon>
        <taxon>Pseudomonadati</taxon>
        <taxon>Bacteroidota</taxon>
        <taxon>Cytophagia</taxon>
        <taxon>Cytophagales</taxon>
        <taxon>Spirosomataceae</taxon>
        <taxon>Fibrella</taxon>
    </lineage>
</organism>
<evidence type="ECO:0000313" key="2">
    <source>
        <dbReference type="Proteomes" id="UP000664628"/>
    </source>
</evidence>
<comment type="caution">
    <text evidence="1">The sequence shown here is derived from an EMBL/GenBank/DDBJ whole genome shotgun (WGS) entry which is preliminary data.</text>
</comment>
<proteinExistence type="predicted"/>
<reference evidence="1 2" key="1">
    <citation type="submission" date="2021-03" db="EMBL/GenBank/DDBJ databases">
        <title>Fibrella sp. HMF5405 genome sequencing and assembly.</title>
        <authorList>
            <person name="Kang H."/>
            <person name="Kim H."/>
            <person name="Bae S."/>
            <person name="Joh K."/>
        </authorList>
    </citation>
    <scope>NUCLEOTIDE SEQUENCE [LARGE SCALE GENOMIC DNA]</scope>
    <source>
        <strain evidence="1 2">HMF5405</strain>
    </source>
</reference>
<dbReference type="EMBL" id="JAFMYW010000001">
    <property type="protein sequence ID" value="MBO0947285.1"/>
    <property type="molecule type" value="Genomic_DNA"/>
</dbReference>
<evidence type="ECO:0000313" key="1">
    <source>
        <dbReference type="EMBL" id="MBO0947285.1"/>
    </source>
</evidence>
<dbReference type="RefSeq" id="WP_207327201.1">
    <property type="nucleotide sequence ID" value="NZ_JAFMYW010000001.1"/>
</dbReference>
<sequence>MVIQYPYELWKLVIGQRLQNAEGDWLPAVETWVKHGMCRDEQNGRGQVVILEDGKAYVFNTLIQLPKRTGKLLSGTSVQVRMPDGEVRAEGEIMQFRPSQLHAQAWL</sequence>
<accession>A0ABS3JBC5</accession>